<name>A0AA36J7N8_9DINO</name>
<dbReference type="SUPFAM" id="SSF53335">
    <property type="entry name" value="S-adenosyl-L-methionine-dependent methyltransferases"/>
    <property type="match status" value="1"/>
</dbReference>
<dbReference type="InterPro" id="IPR029063">
    <property type="entry name" value="SAM-dependent_MTases_sf"/>
</dbReference>
<evidence type="ECO:0000313" key="2">
    <source>
        <dbReference type="EMBL" id="CAJ1400029.1"/>
    </source>
</evidence>
<accession>A0AA36J7N8</accession>
<evidence type="ECO:0000313" key="3">
    <source>
        <dbReference type="Proteomes" id="UP001178507"/>
    </source>
</evidence>
<sequence>MAHDAFGFGWLLASQVSEQLRAREREVVVVPHTSDYRSLARRLVQEEHVVEVGSSLGKCSEILCARAASLLAVDVSLEQLATSRAAVPGATFEFLDLFEEAPRLAAMDAARDAKASVAFLDIGGDRRCGQVLCGIRLLQQSLPALRLIVVKSEEVYSAMAQLTGSSGLGDGCVLPEPKKLLDLDDADGGAARGSAARRARRMAALAESRAMAAAQPGRWFPRRAIEAALLGTCEQGFCLSPEPEAGSCIFLHPEQQPLFRAEAVVCLFDEVAHGERLVSRFGTHAVPIFWGHGGDVLVEFVGSYRVDRILPAEHEHYQAPVLLEHLRQVRARSRRHARARPVVLLQLAEAEPPMGRLGAPEEPCHPAECSEHEWQTEIRRRVADECQRGKDEGLTPDAARGSGCLKLGP</sequence>
<dbReference type="AlphaFoldDB" id="A0AA36J7N8"/>
<comment type="caution">
    <text evidence="2">The sequence shown here is derived from an EMBL/GenBank/DDBJ whole genome shotgun (WGS) entry which is preliminary data.</text>
</comment>
<evidence type="ECO:0000256" key="1">
    <source>
        <dbReference type="SAM" id="MobiDB-lite"/>
    </source>
</evidence>
<protein>
    <submittedName>
        <fullName evidence="2">Uncharacterized protein</fullName>
    </submittedName>
</protein>
<keyword evidence="3" id="KW-1185">Reference proteome</keyword>
<reference evidence="2" key="1">
    <citation type="submission" date="2023-08" db="EMBL/GenBank/DDBJ databases">
        <authorList>
            <person name="Chen Y."/>
            <person name="Shah S."/>
            <person name="Dougan E. K."/>
            <person name="Thang M."/>
            <person name="Chan C."/>
        </authorList>
    </citation>
    <scope>NUCLEOTIDE SEQUENCE</scope>
</reference>
<dbReference type="Proteomes" id="UP001178507">
    <property type="component" value="Unassembled WGS sequence"/>
</dbReference>
<feature type="region of interest" description="Disordered" evidence="1">
    <location>
        <begin position="386"/>
        <end position="409"/>
    </location>
</feature>
<gene>
    <name evidence="2" type="ORF">EVOR1521_LOCUS23462</name>
</gene>
<dbReference type="EMBL" id="CAUJNA010003356">
    <property type="protein sequence ID" value="CAJ1400029.1"/>
    <property type="molecule type" value="Genomic_DNA"/>
</dbReference>
<proteinExistence type="predicted"/>
<organism evidence="2 3">
    <name type="scientific">Effrenium voratum</name>
    <dbReference type="NCBI Taxonomy" id="2562239"/>
    <lineage>
        <taxon>Eukaryota</taxon>
        <taxon>Sar</taxon>
        <taxon>Alveolata</taxon>
        <taxon>Dinophyceae</taxon>
        <taxon>Suessiales</taxon>
        <taxon>Symbiodiniaceae</taxon>
        <taxon>Effrenium</taxon>
    </lineage>
</organism>